<sequence>MRAGAVIAVIAVLAAAAPAAGPAAAQTPPAPPPVQLPVKTYPEITTFGGSDAPVAADGQAVYQLYSAQKEAGRPWVGAVFVRRMGGAATYLSRAYDCAAGTWRWLGEAARPDRISLSVTSLDQTRRRALVPGSIEHRLAHYACAL</sequence>
<gene>
    <name evidence="2" type="ORF">GE300_04740</name>
</gene>
<dbReference type="Proteomes" id="UP000474957">
    <property type="component" value="Unassembled WGS sequence"/>
</dbReference>
<dbReference type="EMBL" id="WIND01000002">
    <property type="protein sequence ID" value="MSU88930.1"/>
    <property type="molecule type" value="Genomic_DNA"/>
</dbReference>
<feature type="signal peptide" evidence="1">
    <location>
        <begin position="1"/>
        <end position="25"/>
    </location>
</feature>
<proteinExistence type="predicted"/>
<dbReference type="RefSeq" id="WP_154445396.1">
    <property type="nucleotide sequence ID" value="NZ_WIND01000002.1"/>
</dbReference>
<keyword evidence="3" id="KW-1185">Reference proteome</keyword>
<dbReference type="AlphaFoldDB" id="A0A6L5YYE6"/>
<feature type="chain" id="PRO_5026876188" description="CNP1-like family protein" evidence="1">
    <location>
        <begin position="26"/>
        <end position="145"/>
    </location>
</feature>
<name>A0A6L5YYE6_9RHOB</name>
<evidence type="ECO:0000313" key="3">
    <source>
        <dbReference type="Proteomes" id="UP000474957"/>
    </source>
</evidence>
<evidence type="ECO:0000313" key="2">
    <source>
        <dbReference type="EMBL" id="MSU88930.1"/>
    </source>
</evidence>
<accession>A0A6L5YYE6</accession>
<comment type="caution">
    <text evidence="2">The sequence shown here is derived from an EMBL/GenBank/DDBJ whole genome shotgun (WGS) entry which is preliminary data.</text>
</comment>
<keyword evidence="1" id="KW-0732">Signal</keyword>
<organism evidence="2 3">
    <name type="scientific">Halovulum marinum</name>
    <dbReference type="NCBI Taxonomy" id="2662447"/>
    <lineage>
        <taxon>Bacteria</taxon>
        <taxon>Pseudomonadati</taxon>
        <taxon>Pseudomonadota</taxon>
        <taxon>Alphaproteobacteria</taxon>
        <taxon>Rhodobacterales</taxon>
        <taxon>Paracoccaceae</taxon>
        <taxon>Halovulum</taxon>
    </lineage>
</organism>
<evidence type="ECO:0008006" key="4">
    <source>
        <dbReference type="Google" id="ProtNLM"/>
    </source>
</evidence>
<reference evidence="2 3" key="1">
    <citation type="submission" date="2019-10" db="EMBL/GenBank/DDBJ databases">
        <title>Cognatihalovulum marinum gen. nov. sp. nov., a new member of the family Rhodobacteraceae isolated from deep seawater of the Northwest Indian Ocean.</title>
        <authorList>
            <person name="Ruan C."/>
            <person name="Wang J."/>
            <person name="Zheng X."/>
            <person name="Song L."/>
            <person name="Zhu Y."/>
            <person name="Huang Y."/>
            <person name="Lu Z."/>
            <person name="Du W."/>
            <person name="Huang L."/>
            <person name="Dai X."/>
        </authorList>
    </citation>
    <scope>NUCLEOTIDE SEQUENCE [LARGE SCALE GENOMIC DNA]</scope>
    <source>
        <strain evidence="2 3">2CG4</strain>
    </source>
</reference>
<evidence type="ECO:0000256" key="1">
    <source>
        <dbReference type="SAM" id="SignalP"/>
    </source>
</evidence>
<protein>
    <recommendedName>
        <fullName evidence="4">CNP1-like family protein</fullName>
    </recommendedName>
</protein>